<evidence type="ECO:0000256" key="1">
    <source>
        <dbReference type="SAM" id="MobiDB-lite"/>
    </source>
</evidence>
<organism evidence="2 3">
    <name type="scientific">Methylobacterium ajmalii</name>
    <dbReference type="NCBI Taxonomy" id="2738439"/>
    <lineage>
        <taxon>Bacteria</taxon>
        <taxon>Pseudomonadati</taxon>
        <taxon>Pseudomonadota</taxon>
        <taxon>Alphaproteobacteria</taxon>
        <taxon>Hyphomicrobiales</taxon>
        <taxon>Methylobacteriaceae</taxon>
        <taxon>Methylobacterium</taxon>
    </lineage>
</organism>
<dbReference type="RefSeq" id="WP_346013600.1">
    <property type="nucleotide sequence ID" value="NZ_JAQYXP010000005.1"/>
</dbReference>
<accession>A0ABV0A4N6</accession>
<gene>
    <name evidence="2" type="ORF">PUR29_33190</name>
</gene>
<keyword evidence="3" id="KW-1185">Reference proteome</keyword>
<sequence>MRRGRNPRRAYDEDGREIAPPSVGSARAQGETTISAHCHDCCHHAIVSTDRFPIDMPIPDIAPRLRCSACGSKHIGVMMDMEAH</sequence>
<name>A0ABV0A4N6_9HYPH</name>
<feature type="region of interest" description="Disordered" evidence="1">
    <location>
        <begin position="1"/>
        <end position="30"/>
    </location>
</feature>
<protein>
    <submittedName>
        <fullName evidence="2">Uncharacterized protein</fullName>
    </submittedName>
</protein>
<comment type="caution">
    <text evidence="2">The sequence shown here is derived from an EMBL/GenBank/DDBJ whole genome shotgun (WGS) entry which is preliminary data.</text>
</comment>
<reference evidence="2 3" key="1">
    <citation type="journal article" date="2023" name="PLoS ONE">
        <title>Complete genome assembly of Hawai'i environmental nontuberculous mycobacteria reveals unexpected co-isolation with methylobacteria.</title>
        <authorList>
            <person name="Hendrix J."/>
            <person name="Epperson L.E."/>
            <person name="Tong E.I."/>
            <person name="Chan Y.L."/>
            <person name="Hasan N.A."/>
            <person name="Dawrs S.N."/>
            <person name="Norton G.J."/>
            <person name="Virdi R."/>
            <person name="Crooks J.L."/>
            <person name="Chan E.D."/>
            <person name="Honda J.R."/>
            <person name="Strong M."/>
        </authorList>
    </citation>
    <scope>NUCLEOTIDE SEQUENCE [LARGE SCALE GENOMIC DNA]</scope>
    <source>
        <strain evidence="2 3">NJH_HI04-1</strain>
    </source>
</reference>
<proteinExistence type="predicted"/>
<dbReference type="EMBL" id="JAQYXP010000005">
    <property type="protein sequence ID" value="MEN3238305.1"/>
    <property type="molecule type" value="Genomic_DNA"/>
</dbReference>
<dbReference type="Proteomes" id="UP001407347">
    <property type="component" value="Unassembled WGS sequence"/>
</dbReference>
<evidence type="ECO:0000313" key="2">
    <source>
        <dbReference type="EMBL" id="MEN3238305.1"/>
    </source>
</evidence>
<evidence type="ECO:0000313" key="3">
    <source>
        <dbReference type="Proteomes" id="UP001407347"/>
    </source>
</evidence>